<sequence length="421" mass="46027">MAQTANEPKDSGHSHHEGHGHSHSHFSVSRGTKLLIMISMTFAFFVVEMVVGYASLSMSLIADSFHMLSDVMALAIGFVCLKIAERNTSKNTFGWVRAEVLGALVNGVFLLALCFSIFVESVTRLFEPHPIRDPKLVLIVGFVGLGINLIGLLMFHGHAHSHGPDPSSVRSELENNLRKGGDGIEGQNLIEQDKAIAELQQDFEAAEDTLITGPQKIKQESSGDAGHLNMRGVFLHVASDAIGSVIVIITAIIQIYAPDTYGWNKTRDYIDPCLSMSLVVLMIFTTSPLVRETALILLQTTPKFVKIEEIKNKLLKIQGIVAVHEFHVWRLVGERIIATVHIRFVSLKDYLGAAEEIRALFHDNSIHSATIQPEFAGMLESGAGDAECAFACMPGNCDIPDVSCCKKKVVNDAKESSRTSP</sequence>
<keyword evidence="3" id="KW-0813">Transport</keyword>
<dbReference type="Pfam" id="PF16916">
    <property type="entry name" value="ZT_dimer"/>
    <property type="match status" value="1"/>
</dbReference>
<feature type="domain" description="Cation efflux protein cytoplasmic" evidence="11">
    <location>
        <begin position="305"/>
        <end position="374"/>
    </location>
</feature>
<evidence type="ECO:0000256" key="4">
    <source>
        <dbReference type="ARBA" id="ARBA00022692"/>
    </source>
</evidence>
<dbReference type="Pfam" id="PF01545">
    <property type="entry name" value="Cation_efflux"/>
    <property type="match status" value="1"/>
</dbReference>
<feature type="transmembrane region" description="Helical" evidence="9">
    <location>
        <begin position="96"/>
        <end position="118"/>
    </location>
</feature>
<proteinExistence type="inferred from homology"/>
<evidence type="ECO:0000256" key="7">
    <source>
        <dbReference type="ARBA" id="ARBA00023136"/>
    </source>
</evidence>
<comment type="subcellular location">
    <subcellularLocation>
        <location evidence="1">Membrane</location>
        <topology evidence="1">Multi-pass membrane protein</topology>
    </subcellularLocation>
</comment>
<dbReference type="Proteomes" id="UP000095287">
    <property type="component" value="Unplaced"/>
</dbReference>
<feature type="transmembrane region" description="Helical" evidence="9">
    <location>
        <begin position="34"/>
        <end position="53"/>
    </location>
</feature>
<name>A0A1I7Y712_9BILA</name>
<organism evidence="12 13">
    <name type="scientific">Steinernema glaseri</name>
    <dbReference type="NCBI Taxonomy" id="37863"/>
    <lineage>
        <taxon>Eukaryota</taxon>
        <taxon>Metazoa</taxon>
        <taxon>Ecdysozoa</taxon>
        <taxon>Nematoda</taxon>
        <taxon>Chromadorea</taxon>
        <taxon>Rhabditida</taxon>
        <taxon>Tylenchina</taxon>
        <taxon>Panagrolaimomorpha</taxon>
        <taxon>Strongyloidoidea</taxon>
        <taxon>Steinernematidae</taxon>
        <taxon>Steinernema</taxon>
    </lineage>
</organism>
<dbReference type="PANTHER" id="PTHR45820:SF4">
    <property type="entry name" value="ZINC TRANSPORTER 63C, ISOFORM F"/>
    <property type="match status" value="1"/>
</dbReference>
<dbReference type="SUPFAM" id="SSF161111">
    <property type="entry name" value="Cation efflux protein transmembrane domain-like"/>
    <property type="match status" value="1"/>
</dbReference>
<evidence type="ECO:0000313" key="13">
    <source>
        <dbReference type="WBParaSite" id="L893_g13388.t2"/>
    </source>
</evidence>
<evidence type="ECO:0000256" key="5">
    <source>
        <dbReference type="ARBA" id="ARBA00022833"/>
    </source>
</evidence>
<evidence type="ECO:0000259" key="10">
    <source>
        <dbReference type="Pfam" id="PF01545"/>
    </source>
</evidence>
<feature type="compositionally biased region" description="Basic and acidic residues" evidence="8">
    <location>
        <begin position="7"/>
        <end position="20"/>
    </location>
</feature>
<comment type="similarity">
    <text evidence="2">Belongs to the cation diffusion facilitator (CDF) transporter (TC 2.A.4) family. SLC30A subfamily.</text>
</comment>
<keyword evidence="12" id="KW-1185">Reference proteome</keyword>
<keyword evidence="6 9" id="KW-1133">Transmembrane helix</keyword>
<accession>A0A1I7Y712</accession>
<dbReference type="PANTHER" id="PTHR45820">
    <property type="entry name" value="FI23527P1"/>
    <property type="match status" value="1"/>
</dbReference>
<dbReference type="GO" id="GO:0006882">
    <property type="term" value="P:intracellular zinc ion homeostasis"/>
    <property type="evidence" value="ECO:0007669"/>
    <property type="project" value="TreeGrafter"/>
</dbReference>
<dbReference type="InterPro" id="IPR002524">
    <property type="entry name" value="Cation_efflux"/>
</dbReference>
<evidence type="ECO:0000256" key="8">
    <source>
        <dbReference type="SAM" id="MobiDB-lite"/>
    </source>
</evidence>
<feature type="domain" description="Cation efflux protein transmembrane" evidence="10">
    <location>
        <begin position="34"/>
        <end position="298"/>
    </location>
</feature>
<feature type="transmembrane region" description="Helical" evidence="9">
    <location>
        <begin position="65"/>
        <end position="84"/>
    </location>
</feature>
<dbReference type="GO" id="GO:0010312">
    <property type="term" value="P:detoxification of zinc ion"/>
    <property type="evidence" value="ECO:0007669"/>
    <property type="project" value="TreeGrafter"/>
</dbReference>
<dbReference type="InterPro" id="IPR027469">
    <property type="entry name" value="Cation_efflux_TMD_sf"/>
</dbReference>
<dbReference type="GO" id="GO:0016020">
    <property type="term" value="C:membrane"/>
    <property type="evidence" value="ECO:0007669"/>
    <property type="project" value="UniProtKB-SubCell"/>
</dbReference>
<dbReference type="NCBIfam" id="TIGR01297">
    <property type="entry name" value="CDF"/>
    <property type="match status" value="1"/>
</dbReference>
<keyword evidence="5" id="KW-0862">Zinc</keyword>
<feature type="transmembrane region" description="Helical" evidence="9">
    <location>
        <begin position="269"/>
        <end position="290"/>
    </location>
</feature>
<feature type="transmembrane region" description="Helical" evidence="9">
    <location>
        <begin position="233"/>
        <end position="257"/>
    </location>
</feature>
<keyword evidence="4 9" id="KW-0812">Transmembrane</keyword>
<dbReference type="WBParaSite" id="L893_g13388.t2">
    <property type="protein sequence ID" value="L893_g13388.t2"/>
    <property type="gene ID" value="L893_g13388"/>
</dbReference>
<feature type="transmembrane region" description="Helical" evidence="9">
    <location>
        <begin position="138"/>
        <end position="155"/>
    </location>
</feature>
<evidence type="ECO:0000259" key="11">
    <source>
        <dbReference type="Pfam" id="PF16916"/>
    </source>
</evidence>
<reference evidence="13" key="1">
    <citation type="submission" date="2016-11" db="UniProtKB">
        <authorList>
            <consortium name="WormBaseParasite"/>
        </authorList>
    </citation>
    <scope>IDENTIFICATION</scope>
</reference>
<protein>
    <submittedName>
        <fullName evidence="13">Cation efflux protein</fullName>
    </submittedName>
</protein>
<evidence type="ECO:0000313" key="12">
    <source>
        <dbReference type="Proteomes" id="UP000095287"/>
    </source>
</evidence>
<evidence type="ECO:0000256" key="9">
    <source>
        <dbReference type="SAM" id="Phobius"/>
    </source>
</evidence>
<dbReference type="AlphaFoldDB" id="A0A1I7Y712"/>
<dbReference type="GO" id="GO:0005385">
    <property type="term" value="F:zinc ion transmembrane transporter activity"/>
    <property type="evidence" value="ECO:0007669"/>
    <property type="project" value="TreeGrafter"/>
</dbReference>
<evidence type="ECO:0000256" key="1">
    <source>
        <dbReference type="ARBA" id="ARBA00004141"/>
    </source>
</evidence>
<dbReference type="InterPro" id="IPR058533">
    <property type="entry name" value="Cation_efflux_TM"/>
</dbReference>
<dbReference type="InterPro" id="IPR027470">
    <property type="entry name" value="Cation_efflux_CTD"/>
</dbReference>
<keyword evidence="7 9" id="KW-0472">Membrane</keyword>
<evidence type="ECO:0000256" key="6">
    <source>
        <dbReference type="ARBA" id="ARBA00022989"/>
    </source>
</evidence>
<feature type="region of interest" description="Disordered" evidence="8">
    <location>
        <begin position="1"/>
        <end position="26"/>
    </location>
</feature>
<dbReference type="Gene3D" id="1.20.1510.10">
    <property type="entry name" value="Cation efflux protein transmembrane domain"/>
    <property type="match status" value="1"/>
</dbReference>
<evidence type="ECO:0000256" key="2">
    <source>
        <dbReference type="ARBA" id="ARBA00008873"/>
    </source>
</evidence>
<evidence type="ECO:0000256" key="3">
    <source>
        <dbReference type="ARBA" id="ARBA00022448"/>
    </source>
</evidence>